<dbReference type="PANTHER" id="PTHR14611">
    <property type="entry name" value="TECTONIC FAMILY MEMBER"/>
    <property type="match status" value="1"/>
</dbReference>
<feature type="signal peptide" evidence="5">
    <location>
        <begin position="1"/>
        <end position="19"/>
    </location>
</feature>
<dbReference type="InterPro" id="IPR057724">
    <property type="entry name" value="TCTN1-3_N"/>
</dbReference>
<name>A0A7J7JLY3_BUGNE</name>
<protein>
    <submittedName>
        <fullName evidence="8">TCTN1</fullName>
    </submittedName>
</protein>
<dbReference type="GO" id="GO:0060271">
    <property type="term" value="P:cilium assembly"/>
    <property type="evidence" value="ECO:0007669"/>
    <property type="project" value="TreeGrafter"/>
</dbReference>
<gene>
    <name evidence="8" type="ORF">EB796_014312</name>
</gene>
<evidence type="ECO:0000256" key="2">
    <source>
        <dbReference type="ARBA" id="ARBA00022729"/>
    </source>
</evidence>
<sequence length="388" mass="41718">MNISLILFLWLIYLPCASTQSGTNNTNDTDANATTVSSSSTAPTLPVPVTLPVTTPFVPVTVRPDSDLEFGVNRVVPFCTCDITPTACDVNCCCDGKCSADVREAFTSCDELSQLASSYSVCIPKSALFLQNSPFVSETAGNSVCLTESNQAEDFLNIPQIIREEDVFDEYIRRHTSSYSYSSAVDSSNVNTVEDVNYKHGDTVYILSDQNLRATLTLPGGTGALPSSSTCVSNSPAMFLINSHTSCKQELTDCIALGRGTAVEDYTPAKFRVISSPYLASANEISVNSLIDVVIDTSKGSLYKTNLDPTTGICYNVVTKVEYTIQHTAGVIQRVSLALETSDFNSTVTSISQEFAVTYTESNKPPNPLYLAVGIQATLLVSQSYRAG</sequence>
<evidence type="ECO:0000313" key="8">
    <source>
        <dbReference type="EMBL" id="KAF6027379.1"/>
    </source>
</evidence>
<dbReference type="EMBL" id="VXIV02002101">
    <property type="protein sequence ID" value="KAF6027379.1"/>
    <property type="molecule type" value="Genomic_DNA"/>
</dbReference>
<dbReference type="InterPro" id="IPR040354">
    <property type="entry name" value="TCTN1-3"/>
</dbReference>
<dbReference type="PANTHER" id="PTHR14611:SF2">
    <property type="entry name" value="TECTONIC"/>
    <property type="match status" value="1"/>
</dbReference>
<keyword evidence="4" id="KW-0325">Glycoprotein</keyword>
<evidence type="ECO:0000256" key="4">
    <source>
        <dbReference type="ARBA" id="ARBA00023180"/>
    </source>
</evidence>
<dbReference type="Pfam" id="PF07773">
    <property type="entry name" value="TCTN_DUF1619"/>
    <property type="match status" value="1"/>
</dbReference>
<evidence type="ECO:0000259" key="6">
    <source>
        <dbReference type="Pfam" id="PF07773"/>
    </source>
</evidence>
<accession>A0A7J7JLY3</accession>
<keyword evidence="3" id="KW-0970">Cilium biogenesis/degradation</keyword>
<comment type="similarity">
    <text evidence="1">Belongs to the tectonic family.</text>
</comment>
<dbReference type="Proteomes" id="UP000593567">
    <property type="component" value="Unassembled WGS sequence"/>
</dbReference>
<evidence type="ECO:0000256" key="5">
    <source>
        <dbReference type="SAM" id="SignalP"/>
    </source>
</evidence>
<feature type="domain" description="Tectonic-1-3" evidence="6">
    <location>
        <begin position="197"/>
        <end position="359"/>
    </location>
</feature>
<keyword evidence="2 5" id="KW-0732">Signal</keyword>
<reference evidence="8" key="1">
    <citation type="submission" date="2020-06" db="EMBL/GenBank/DDBJ databases">
        <title>Draft genome of Bugula neritina, a colonial animal packing powerful symbionts and potential medicines.</title>
        <authorList>
            <person name="Rayko M."/>
        </authorList>
    </citation>
    <scope>NUCLEOTIDE SEQUENCE [LARGE SCALE GENOMIC DNA]</scope>
    <source>
        <strain evidence="8">Kwan_BN1</strain>
    </source>
</reference>
<evidence type="ECO:0000256" key="1">
    <source>
        <dbReference type="ARBA" id="ARBA00007633"/>
    </source>
</evidence>
<dbReference type="AlphaFoldDB" id="A0A7J7JLY3"/>
<dbReference type="InterPro" id="IPR011677">
    <property type="entry name" value="TCTN1-3_dom"/>
</dbReference>
<keyword evidence="9" id="KW-1185">Reference proteome</keyword>
<proteinExistence type="inferred from homology"/>
<dbReference type="OrthoDB" id="2104337at2759"/>
<feature type="chain" id="PRO_5029590926" evidence="5">
    <location>
        <begin position="20"/>
        <end position="388"/>
    </location>
</feature>
<evidence type="ECO:0000256" key="3">
    <source>
        <dbReference type="ARBA" id="ARBA00022794"/>
    </source>
</evidence>
<organism evidence="8 9">
    <name type="scientific">Bugula neritina</name>
    <name type="common">Brown bryozoan</name>
    <name type="synonym">Sertularia neritina</name>
    <dbReference type="NCBI Taxonomy" id="10212"/>
    <lineage>
        <taxon>Eukaryota</taxon>
        <taxon>Metazoa</taxon>
        <taxon>Spiralia</taxon>
        <taxon>Lophotrochozoa</taxon>
        <taxon>Bryozoa</taxon>
        <taxon>Gymnolaemata</taxon>
        <taxon>Cheilostomatida</taxon>
        <taxon>Flustrina</taxon>
        <taxon>Buguloidea</taxon>
        <taxon>Bugulidae</taxon>
        <taxon>Bugula</taxon>
    </lineage>
</organism>
<feature type="domain" description="Tectonic-1-3 N-terminal" evidence="7">
    <location>
        <begin position="72"/>
        <end position="135"/>
    </location>
</feature>
<evidence type="ECO:0000313" key="9">
    <source>
        <dbReference type="Proteomes" id="UP000593567"/>
    </source>
</evidence>
<comment type="caution">
    <text evidence="8">The sequence shown here is derived from an EMBL/GenBank/DDBJ whole genome shotgun (WGS) entry which is preliminary data.</text>
</comment>
<evidence type="ECO:0000259" key="7">
    <source>
        <dbReference type="Pfam" id="PF25752"/>
    </source>
</evidence>
<dbReference type="Pfam" id="PF25752">
    <property type="entry name" value="DUF1619_N"/>
    <property type="match status" value="1"/>
</dbReference>